<name>A0ABY6L751_9ARAC</name>
<accession>A0ABY6L751</accession>
<dbReference type="EMBL" id="CP092875">
    <property type="protein sequence ID" value="UYV75748.1"/>
    <property type="molecule type" value="Genomic_DNA"/>
</dbReference>
<reference evidence="1 2" key="1">
    <citation type="submission" date="2022-01" db="EMBL/GenBank/DDBJ databases">
        <title>A chromosomal length assembly of Cordylochernes scorpioides.</title>
        <authorList>
            <person name="Zeh D."/>
            <person name="Zeh J."/>
        </authorList>
    </citation>
    <scope>NUCLEOTIDE SEQUENCE [LARGE SCALE GENOMIC DNA]</scope>
    <source>
        <strain evidence="1">IN4F17</strain>
        <tissue evidence="1">Whole Body</tissue>
    </source>
</reference>
<protein>
    <submittedName>
        <fullName evidence="1">Uncharacterized protein</fullName>
    </submittedName>
</protein>
<keyword evidence="2" id="KW-1185">Reference proteome</keyword>
<evidence type="ECO:0000313" key="2">
    <source>
        <dbReference type="Proteomes" id="UP001235939"/>
    </source>
</evidence>
<dbReference type="Proteomes" id="UP001235939">
    <property type="component" value="Chromosome 13"/>
</dbReference>
<evidence type="ECO:0000313" key="1">
    <source>
        <dbReference type="EMBL" id="UYV75748.1"/>
    </source>
</evidence>
<organism evidence="1 2">
    <name type="scientific">Cordylochernes scorpioides</name>
    <dbReference type="NCBI Taxonomy" id="51811"/>
    <lineage>
        <taxon>Eukaryota</taxon>
        <taxon>Metazoa</taxon>
        <taxon>Ecdysozoa</taxon>
        <taxon>Arthropoda</taxon>
        <taxon>Chelicerata</taxon>
        <taxon>Arachnida</taxon>
        <taxon>Pseudoscorpiones</taxon>
        <taxon>Cheliferoidea</taxon>
        <taxon>Chernetidae</taxon>
        <taxon>Cordylochernes</taxon>
    </lineage>
</organism>
<gene>
    <name evidence="1" type="ORF">LAZ67_13001202</name>
</gene>
<sequence>MGTRLLNHKRTTPHLQNGGDARLVLCPAGANHCQKSHHPSMVSSSSLLPTACPIPEPPLLHINKIPLLEAHIHNKLHRNLTTLQVDSQVSLSLKKFITGYLTLNKEEQAEKMNIAVDD</sequence>
<proteinExistence type="predicted"/>